<name>A0ACB8U803_9APHY</name>
<organism evidence="1 2">
    <name type="scientific">Irpex rosettiformis</name>
    <dbReference type="NCBI Taxonomy" id="378272"/>
    <lineage>
        <taxon>Eukaryota</taxon>
        <taxon>Fungi</taxon>
        <taxon>Dikarya</taxon>
        <taxon>Basidiomycota</taxon>
        <taxon>Agaricomycotina</taxon>
        <taxon>Agaricomycetes</taxon>
        <taxon>Polyporales</taxon>
        <taxon>Irpicaceae</taxon>
        <taxon>Irpex</taxon>
    </lineage>
</organism>
<evidence type="ECO:0000313" key="2">
    <source>
        <dbReference type="Proteomes" id="UP001055072"/>
    </source>
</evidence>
<sequence length="312" mass="35318">MVKVVVSSSRGTSLAPGLPYTVDLPDKTVDTATVADIKAAFAAKYPKFYASRQKLSSKGDKKGLSDDTTLATAGVSDGGELVVKDLGPQISWTTVFVIEYIGPLIVHPLVYNLPRVFYGGPVQHSLLQKFVYAQVILHFLKRELETLFVHRFSHGTMPFAYIFRNSFHYHVFGGVFLSYAVYSPTYDASSPYIQGTIRDDPRFLWACTAVWLWAELSNGLAHLTLRNLRPAGTKKRAIPYGYGFNLVSCPNYTFEIIGWTVLSIMTGSYAAWFFLFAGTYFMWMWAVKKHRNYKKEFGDKYPKRNILVPFIY</sequence>
<protein>
    <submittedName>
        <fullName evidence="1">3-oxo-5-alpha-steroid 4-dehydrogenase-domain-containing protein</fullName>
    </submittedName>
</protein>
<dbReference type="Proteomes" id="UP001055072">
    <property type="component" value="Unassembled WGS sequence"/>
</dbReference>
<comment type="caution">
    <text evidence="1">The sequence shown here is derived from an EMBL/GenBank/DDBJ whole genome shotgun (WGS) entry which is preliminary data.</text>
</comment>
<dbReference type="EMBL" id="MU274908">
    <property type="protein sequence ID" value="KAI0090284.1"/>
    <property type="molecule type" value="Genomic_DNA"/>
</dbReference>
<keyword evidence="2" id="KW-1185">Reference proteome</keyword>
<proteinExistence type="predicted"/>
<accession>A0ACB8U803</accession>
<gene>
    <name evidence="1" type="ORF">BDY19DRAFT_939371</name>
</gene>
<reference evidence="1" key="1">
    <citation type="journal article" date="2021" name="Environ. Microbiol.">
        <title>Gene family expansions and transcriptome signatures uncover fungal adaptations to wood decay.</title>
        <authorList>
            <person name="Hage H."/>
            <person name="Miyauchi S."/>
            <person name="Viragh M."/>
            <person name="Drula E."/>
            <person name="Min B."/>
            <person name="Chaduli D."/>
            <person name="Navarro D."/>
            <person name="Favel A."/>
            <person name="Norest M."/>
            <person name="Lesage-Meessen L."/>
            <person name="Balint B."/>
            <person name="Merenyi Z."/>
            <person name="de Eugenio L."/>
            <person name="Morin E."/>
            <person name="Martinez A.T."/>
            <person name="Baldrian P."/>
            <person name="Stursova M."/>
            <person name="Martinez M.J."/>
            <person name="Novotny C."/>
            <person name="Magnuson J.K."/>
            <person name="Spatafora J.W."/>
            <person name="Maurice S."/>
            <person name="Pangilinan J."/>
            <person name="Andreopoulos W."/>
            <person name="LaButti K."/>
            <person name="Hundley H."/>
            <person name="Na H."/>
            <person name="Kuo A."/>
            <person name="Barry K."/>
            <person name="Lipzen A."/>
            <person name="Henrissat B."/>
            <person name="Riley R."/>
            <person name="Ahrendt S."/>
            <person name="Nagy L.G."/>
            <person name="Grigoriev I.V."/>
            <person name="Martin F."/>
            <person name="Rosso M.N."/>
        </authorList>
    </citation>
    <scope>NUCLEOTIDE SEQUENCE</scope>
    <source>
        <strain evidence="1">CBS 384.51</strain>
    </source>
</reference>
<evidence type="ECO:0000313" key="1">
    <source>
        <dbReference type="EMBL" id="KAI0090284.1"/>
    </source>
</evidence>